<proteinExistence type="predicted"/>
<feature type="region of interest" description="Disordered" evidence="1">
    <location>
        <begin position="19"/>
        <end position="102"/>
    </location>
</feature>
<gene>
    <name evidence="2" type="ORF">H4219_003502</name>
</gene>
<dbReference type="Proteomes" id="UP001150538">
    <property type="component" value="Unassembled WGS sequence"/>
</dbReference>
<comment type="caution">
    <text evidence="2">The sequence shown here is derived from an EMBL/GenBank/DDBJ whole genome shotgun (WGS) entry which is preliminary data.</text>
</comment>
<evidence type="ECO:0000256" key="1">
    <source>
        <dbReference type="SAM" id="MobiDB-lite"/>
    </source>
</evidence>
<evidence type="ECO:0000313" key="2">
    <source>
        <dbReference type="EMBL" id="KAJ1916920.1"/>
    </source>
</evidence>
<feature type="compositionally biased region" description="Polar residues" evidence="1">
    <location>
        <begin position="72"/>
        <end position="81"/>
    </location>
</feature>
<accession>A0A9W7ZYM0</accession>
<reference evidence="2" key="1">
    <citation type="submission" date="2022-07" db="EMBL/GenBank/DDBJ databases">
        <title>Phylogenomic reconstructions and comparative analyses of Kickxellomycotina fungi.</title>
        <authorList>
            <person name="Reynolds N.K."/>
            <person name="Stajich J.E."/>
            <person name="Barry K."/>
            <person name="Grigoriev I.V."/>
            <person name="Crous P."/>
            <person name="Smith M.E."/>
        </authorList>
    </citation>
    <scope>NUCLEOTIDE SEQUENCE</scope>
    <source>
        <strain evidence="2">NBRC 100468</strain>
    </source>
</reference>
<dbReference type="EMBL" id="JANBPU010000086">
    <property type="protein sequence ID" value="KAJ1916920.1"/>
    <property type="molecule type" value="Genomic_DNA"/>
</dbReference>
<keyword evidence="3" id="KW-1185">Reference proteome</keyword>
<dbReference type="AlphaFoldDB" id="A0A9W7ZYM0"/>
<organism evidence="2 3">
    <name type="scientific">Mycoemilia scoparia</name>
    <dbReference type="NCBI Taxonomy" id="417184"/>
    <lineage>
        <taxon>Eukaryota</taxon>
        <taxon>Fungi</taxon>
        <taxon>Fungi incertae sedis</taxon>
        <taxon>Zoopagomycota</taxon>
        <taxon>Kickxellomycotina</taxon>
        <taxon>Kickxellomycetes</taxon>
        <taxon>Kickxellales</taxon>
        <taxon>Kickxellaceae</taxon>
        <taxon>Mycoemilia</taxon>
    </lineage>
</organism>
<name>A0A9W7ZYM0_9FUNG</name>
<sequence>MDATVLYSVGVYKKRSPTVGMTLRRRGRQGDIESGTPGHMSQQPVAHGTTVQPPPPAYGQSANPQVFVAPVSIQSGQQGSAQHRPANGDDELPEYPPPPYKP</sequence>
<evidence type="ECO:0000313" key="3">
    <source>
        <dbReference type="Proteomes" id="UP001150538"/>
    </source>
</evidence>
<protein>
    <submittedName>
        <fullName evidence="2">Uncharacterized protein</fullName>
    </submittedName>
</protein>